<accession>A0ABW0U7V5</accession>
<feature type="repeat" description="TPR" evidence="1">
    <location>
        <begin position="17"/>
        <end position="50"/>
    </location>
</feature>
<dbReference type="SUPFAM" id="SSF116965">
    <property type="entry name" value="Hypothetical protein MPN330"/>
    <property type="match status" value="1"/>
</dbReference>
<evidence type="ECO:0000313" key="3">
    <source>
        <dbReference type="Proteomes" id="UP001596143"/>
    </source>
</evidence>
<evidence type="ECO:0000313" key="2">
    <source>
        <dbReference type="EMBL" id="MFC5629572.1"/>
    </source>
</evidence>
<sequence>MKKEQKNDNIVLFPGSAQYLVQKGMQNFKEGKKAQALRHFQQALSHEKNHPEASYGLLLVYADMGKFHQGRMLAEKMLEEGIGEYIEVLRVYVSILAQLEEYETVVEILEESLEEGIIPEQMKEELEALLTLSKQIQQEETILSSFVPNEENPSSLMQEWKYRLKFGTEEQKLALIKELQKHGPSPFLAVIEEVLRDQTSPPLLQSLLLLLLKDWEVEAHVWVEKLERKGEFSPVSLPALEETTAYIQTAQLLRDVLEQTNPTLLTEAKRLLKQIVLYYYPFSPTVQIKSFACFIHKEMATLLGMEKDVSSLLNVYETDARSVSVIEAEYERIQTTLFQL</sequence>
<dbReference type="SMART" id="SM00028">
    <property type="entry name" value="TPR"/>
    <property type="match status" value="1"/>
</dbReference>
<protein>
    <submittedName>
        <fullName evidence="2">Tetratricopeptide repeat protein</fullName>
    </submittedName>
</protein>
<keyword evidence="1" id="KW-0802">TPR repeat</keyword>
<dbReference type="RefSeq" id="WP_270895982.1">
    <property type="nucleotide sequence ID" value="NZ_JBHSPF010000061.1"/>
</dbReference>
<dbReference type="PROSITE" id="PS50005">
    <property type="entry name" value="TPR"/>
    <property type="match status" value="1"/>
</dbReference>
<dbReference type="Proteomes" id="UP001596143">
    <property type="component" value="Unassembled WGS sequence"/>
</dbReference>
<gene>
    <name evidence="2" type="ORF">ACFPTR_11990</name>
</gene>
<dbReference type="SUPFAM" id="SSF48452">
    <property type="entry name" value="TPR-like"/>
    <property type="match status" value="1"/>
</dbReference>
<organism evidence="2 3">
    <name type="scientific">Aliibacillus thermotolerans</name>
    <dbReference type="NCBI Taxonomy" id="1834418"/>
    <lineage>
        <taxon>Bacteria</taxon>
        <taxon>Bacillati</taxon>
        <taxon>Bacillota</taxon>
        <taxon>Bacilli</taxon>
        <taxon>Bacillales</taxon>
        <taxon>Bacillaceae</taxon>
        <taxon>Aliibacillus</taxon>
    </lineage>
</organism>
<comment type="caution">
    <text evidence="2">The sequence shown here is derived from an EMBL/GenBank/DDBJ whole genome shotgun (WGS) entry which is preliminary data.</text>
</comment>
<proteinExistence type="predicted"/>
<name>A0ABW0U7V5_9BACI</name>
<dbReference type="InterPro" id="IPR011990">
    <property type="entry name" value="TPR-like_helical_dom_sf"/>
</dbReference>
<reference evidence="3" key="1">
    <citation type="journal article" date="2019" name="Int. J. Syst. Evol. Microbiol.">
        <title>The Global Catalogue of Microorganisms (GCM) 10K type strain sequencing project: providing services to taxonomists for standard genome sequencing and annotation.</title>
        <authorList>
            <consortium name="The Broad Institute Genomics Platform"/>
            <consortium name="The Broad Institute Genome Sequencing Center for Infectious Disease"/>
            <person name="Wu L."/>
            <person name="Ma J."/>
        </authorList>
    </citation>
    <scope>NUCLEOTIDE SEQUENCE [LARGE SCALE GENOMIC DNA]</scope>
    <source>
        <strain evidence="3">CGMCC 1.15790</strain>
    </source>
</reference>
<evidence type="ECO:0000256" key="1">
    <source>
        <dbReference type="PROSITE-ProRule" id="PRU00339"/>
    </source>
</evidence>
<dbReference type="Gene3D" id="1.25.40.10">
    <property type="entry name" value="Tetratricopeptide repeat domain"/>
    <property type="match status" value="1"/>
</dbReference>
<dbReference type="InterPro" id="IPR019734">
    <property type="entry name" value="TPR_rpt"/>
</dbReference>
<dbReference type="EMBL" id="JBHSPF010000061">
    <property type="protein sequence ID" value="MFC5629572.1"/>
    <property type="molecule type" value="Genomic_DNA"/>
</dbReference>
<keyword evidence="3" id="KW-1185">Reference proteome</keyword>